<evidence type="ECO:0000256" key="1">
    <source>
        <dbReference type="ARBA" id="ARBA00022741"/>
    </source>
</evidence>
<dbReference type="PANTHER" id="PTHR16305:SF35">
    <property type="entry name" value="TRANSCRIPTIONAL ACTIVATOR DOMAIN"/>
    <property type="match status" value="1"/>
</dbReference>
<dbReference type="InterPro" id="IPR036388">
    <property type="entry name" value="WH-like_DNA-bd_sf"/>
</dbReference>
<evidence type="ECO:0000259" key="3">
    <source>
        <dbReference type="PROSITE" id="PS50043"/>
    </source>
</evidence>
<reference evidence="4 5" key="1">
    <citation type="submission" date="2019-06" db="EMBL/GenBank/DDBJ databases">
        <title>Sequencing the genomes of 1000 actinobacteria strains.</title>
        <authorList>
            <person name="Klenk H.-P."/>
        </authorList>
    </citation>
    <scope>NUCLEOTIDE SEQUENCE [LARGE SCALE GENOMIC DNA]</scope>
    <source>
        <strain evidence="4 5">DSM 45511</strain>
    </source>
</reference>
<sequence length="916" mass="96283">MVLLEREAELGCVDALVDAVAGGLGRVLFVEGPAGIGKTRLLDAAAQRARAVGLRPLVARAGEVEREYAFGLVRALFEPVLATGGAAELLAGPARLAAPVIVLGEPGSPAGIAERLHGLYWLTVNLADQDPLVLIVDDAHWADEPSLRALAYLAHRIADLPIGLVVAARPEAGGSASGLLAAIRSEPVATVLRPGPLTRAGSDALLRTRYTAPTPEFCAACHEACGGNPMLLLALVDAVGDAPPDDRVAAVHDRAPAIVATSVLPRLRRLPPASAAAARAVAVLGPDAELRHVAALAELDHDEAAEAADALAAAGLLVPVRPLAFTHPLVAQVVADHMTPGERHHGHLDAARRLHAEGADPERVAGHLMATERLGDPWVVAALRDAARSALRKGAPATAVAYLRRALAEPPDPAVRAEIRLELGTAQLEVSAPDAFATLSEALELTPDTAFRARVALVASGAARSASDFRTADRFLAEVDDRLDQLEDGLRYQVEAEAVFVRWLDPGRRAEMIARARALEPRAAAGGAAGANVLLVLAFDALLGGAPTADRAADLAVRAAAVANDIDGPTLGLVAAAVNVLLALDRVGPARTTLDRVIAVARHHGSLLQLGEATTFRAMLNHRLGMVPDAEADARLADRIAQEAAGPSARRWTVAWLVRCLVERGELAEAEDVLCRSGVPANLSVLLEARGHLRAAQGRAEEALADLRAAGGRAERQLDHPGLVPWRPAAASVLRRLGRLGEARDVADEAVLLARRFAAPRALGLALNARGLVDDSVDTLREAVEVLAATPARLDHARATVSLGAALRRANSRTDARQILEHGMHEAHACGAAALVAHAREELTACGARPRRPATTGWDALTPSERRIVQLARDGLSNREIAQTLFVTTKTVETHLGAAYRKLGITRRTELARETR</sequence>
<dbReference type="Gene3D" id="1.25.40.10">
    <property type="entry name" value="Tetratricopeptide repeat domain"/>
    <property type="match status" value="1"/>
</dbReference>
<dbReference type="InterPro" id="IPR016032">
    <property type="entry name" value="Sig_transdc_resp-reg_C-effctor"/>
</dbReference>
<dbReference type="InterPro" id="IPR027417">
    <property type="entry name" value="P-loop_NTPase"/>
</dbReference>
<keyword evidence="2" id="KW-0067">ATP-binding</keyword>
<dbReference type="RefSeq" id="WP_142096763.1">
    <property type="nucleotide sequence ID" value="NZ_VFPH01000001.1"/>
</dbReference>
<dbReference type="SMART" id="SM00421">
    <property type="entry name" value="HTH_LUXR"/>
    <property type="match status" value="1"/>
</dbReference>
<dbReference type="InterPro" id="IPR011990">
    <property type="entry name" value="TPR-like_helical_dom_sf"/>
</dbReference>
<organism evidence="4 5">
    <name type="scientific">Pseudonocardia cypriaca</name>
    <dbReference type="NCBI Taxonomy" id="882449"/>
    <lineage>
        <taxon>Bacteria</taxon>
        <taxon>Bacillati</taxon>
        <taxon>Actinomycetota</taxon>
        <taxon>Actinomycetes</taxon>
        <taxon>Pseudonocardiales</taxon>
        <taxon>Pseudonocardiaceae</taxon>
        <taxon>Pseudonocardia</taxon>
    </lineage>
</organism>
<proteinExistence type="predicted"/>
<dbReference type="GO" id="GO:0005737">
    <property type="term" value="C:cytoplasm"/>
    <property type="evidence" value="ECO:0007669"/>
    <property type="project" value="TreeGrafter"/>
</dbReference>
<evidence type="ECO:0000313" key="5">
    <source>
        <dbReference type="Proteomes" id="UP000319818"/>
    </source>
</evidence>
<dbReference type="SUPFAM" id="SSF48452">
    <property type="entry name" value="TPR-like"/>
    <property type="match status" value="2"/>
</dbReference>
<dbReference type="InterPro" id="IPR000792">
    <property type="entry name" value="Tscrpt_reg_LuxR_C"/>
</dbReference>
<name>A0A543GBA7_9PSEU</name>
<dbReference type="SUPFAM" id="SSF52540">
    <property type="entry name" value="P-loop containing nucleoside triphosphate hydrolases"/>
    <property type="match status" value="1"/>
</dbReference>
<dbReference type="PANTHER" id="PTHR16305">
    <property type="entry name" value="TESTICULAR SOLUBLE ADENYLYL CYCLASE"/>
    <property type="match status" value="1"/>
</dbReference>
<evidence type="ECO:0000256" key="2">
    <source>
        <dbReference type="ARBA" id="ARBA00022840"/>
    </source>
</evidence>
<dbReference type="SUPFAM" id="SSF46894">
    <property type="entry name" value="C-terminal effector domain of the bipartite response regulators"/>
    <property type="match status" value="1"/>
</dbReference>
<dbReference type="GO" id="GO:0004016">
    <property type="term" value="F:adenylate cyclase activity"/>
    <property type="evidence" value="ECO:0007669"/>
    <property type="project" value="TreeGrafter"/>
</dbReference>
<comment type="caution">
    <text evidence="4">The sequence shown here is derived from an EMBL/GenBank/DDBJ whole genome shotgun (WGS) entry which is preliminary data.</text>
</comment>
<dbReference type="OrthoDB" id="3178131at2"/>
<dbReference type="CDD" id="cd06170">
    <property type="entry name" value="LuxR_C_like"/>
    <property type="match status" value="1"/>
</dbReference>
<dbReference type="AlphaFoldDB" id="A0A543GBA7"/>
<gene>
    <name evidence="4" type="ORF">FB388_0697</name>
</gene>
<keyword evidence="5" id="KW-1185">Reference proteome</keyword>
<dbReference type="GO" id="GO:0006355">
    <property type="term" value="P:regulation of DNA-templated transcription"/>
    <property type="evidence" value="ECO:0007669"/>
    <property type="project" value="InterPro"/>
</dbReference>
<dbReference type="PROSITE" id="PS50043">
    <property type="entry name" value="HTH_LUXR_2"/>
    <property type="match status" value="1"/>
</dbReference>
<accession>A0A543GBA7</accession>
<dbReference type="Gene3D" id="1.10.10.10">
    <property type="entry name" value="Winged helix-like DNA-binding domain superfamily/Winged helix DNA-binding domain"/>
    <property type="match status" value="1"/>
</dbReference>
<dbReference type="GO" id="GO:0005524">
    <property type="term" value="F:ATP binding"/>
    <property type="evidence" value="ECO:0007669"/>
    <property type="project" value="UniProtKB-KW"/>
</dbReference>
<evidence type="ECO:0000313" key="4">
    <source>
        <dbReference type="EMBL" id="TQM43353.1"/>
    </source>
</evidence>
<dbReference type="Proteomes" id="UP000319818">
    <property type="component" value="Unassembled WGS sequence"/>
</dbReference>
<dbReference type="PROSITE" id="PS00622">
    <property type="entry name" value="HTH_LUXR_1"/>
    <property type="match status" value="1"/>
</dbReference>
<dbReference type="Pfam" id="PF13191">
    <property type="entry name" value="AAA_16"/>
    <property type="match status" value="1"/>
</dbReference>
<dbReference type="Pfam" id="PF00196">
    <property type="entry name" value="GerE"/>
    <property type="match status" value="1"/>
</dbReference>
<dbReference type="PRINTS" id="PR00038">
    <property type="entry name" value="HTHLUXR"/>
</dbReference>
<protein>
    <submittedName>
        <fullName evidence="4">Regulatory LuxR family protein</fullName>
    </submittedName>
</protein>
<dbReference type="EMBL" id="VFPH01000001">
    <property type="protein sequence ID" value="TQM43353.1"/>
    <property type="molecule type" value="Genomic_DNA"/>
</dbReference>
<feature type="domain" description="HTH luxR-type" evidence="3">
    <location>
        <begin position="854"/>
        <end position="916"/>
    </location>
</feature>
<dbReference type="InterPro" id="IPR041664">
    <property type="entry name" value="AAA_16"/>
</dbReference>
<keyword evidence="1" id="KW-0547">Nucleotide-binding</keyword>
<dbReference type="GO" id="GO:0003677">
    <property type="term" value="F:DNA binding"/>
    <property type="evidence" value="ECO:0007669"/>
    <property type="project" value="InterPro"/>
</dbReference>